<feature type="transmembrane region" description="Helical" evidence="2">
    <location>
        <begin position="12"/>
        <end position="30"/>
    </location>
</feature>
<keyword evidence="4" id="KW-1185">Reference proteome</keyword>
<feature type="transmembrane region" description="Helical" evidence="2">
    <location>
        <begin position="123"/>
        <end position="143"/>
    </location>
</feature>
<sequence length="390" mass="43097">MGSSREYHGLQIMTACMQLIGVSLLSFCLARRVPTGWRQWRHLTWGRTCVLLILLDSWIFVFFTGLLSSGIGLSWSHTTCTLAIYSCISFYVISKILIYAFLSEKVYIVWTGGNQASRYKTKVYRLCAFVLSGYFAIGILMILGNENTVRADGVCVIGLKSYSTIPLIAYDLSLNIFLTAMFMCPLWVLHPMSPRLRSVAKRTLYGATTSLISSAVNILIMLLLSGSELGWVCITSCVSDVVINSFAVFCVSSGSYSSGTIRDRFSLPTMDMSALTFAATESSRPTAGSSTIPENCYDYLPPEHRKIVDPEKSSPLQKNLPSPTLETPTQSALNISPHAPNASSVDPSSTTFNHLDLPPPALVNNQLLKISTRSRQCTDCKWREEVNLNK</sequence>
<organism evidence="3 4">
    <name type="scientific">Lentinula aff. detonsa</name>
    <dbReference type="NCBI Taxonomy" id="2804958"/>
    <lineage>
        <taxon>Eukaryota</taxon>
        <taxon>Fungi</taxon>
        <taxon>Dikarya</taxon>
        <taxon>Basidiomycota</taxon>
        <taxon>Agaricomycotina</taxon>
        <taxon>Agaricomycetes</taxon>
        <taxon>Agaricomycetidae</taxon>
        <taxon>Agaricales</taxon>
        <taxon>Marasmiineae</taxon>
        <taxon>Omphalotaceae</taxon>
        <taxon>Lentinula</taxon>
    </lineage>
</organism>
<evidence type="ECO:0000256" key="1">
    <source>
        <dbReference type="SAM" id="MobiDB-lite"/>
    </source>
</evidence>
<feature type="transmembrane region" description="Helical" evidence="2">
    <location>
        <begin position="51"/>
        <end position="76"/>
    </location>
</feature>
<comment type="caution">
    <text evidence="3">The sequence shown here is derived from an EMBL/GenBank/DDBJ whole genome shotgun (WGS) entry which is preliminary data.</text>
</comment>
<protein>
    <recommendedName>
        <fullName evidence="5">Transmembrane protein</fullName>
    </recommendedName>
</protein>
<keyword evidence="2" id="KW-0472">Membrane</keyword>
<feature type="transmembrane region" description="Helical" evidence="2">
    <location>
        <begin position="82"/>
        <end position="102"/>
    </location>
</feature>
<evidence type="ECO:0000256" key="2">
    <source>
        <dbReference type="SAM" id="Phobius"/>
    </source>
</evidence>
<keyword evidence="2" id="KW-1133">Transmembrane helix</keyword>
<feature type="compositionally biased region" description="Polar residues" evidence="1">
    <location>
        <begin position="341"/>
        <end position="351"/>
    </location>
</feature>
<feature type="transmembrane region" description="Helical" evidence="2">
    <location>
        <begin position="172"/>
        <end position="192"/>
    </location>
</feature>
<dbReference type="PANTHER" id="PTHR38848:SF3">
    <property type="entry name" value="G-PROTEIN COUPLED RECEPTORS FAMILY 3 PROFILE DOMAIN-CONTAINING PROTEIN"/>
    <property type="match status" value="1"/>
</dbReference>
<dbReference type="PANTHER" id="PTHR38848">
    <property type="entry name" value="G-PROTEIN COUPLED RECEPTORS FAMILY 3 PROFILE DOMAIN-CONTAINING PROTEIN"/>
    <property type="match status" value="1"/>
</dbReference>
<evidence type="ECO:0008006" key="5">
    <source>
        <dbReference type="Google" id="ProtNLM"/>
    </source>
</evidence>
<keyword evidence="2" id="KW-0812">Transmembrane</keyword>
<gene>
    <name evidence="3" type="ORF">GGU10DRAFT_389346</name>
</gene>
<name>A0AA38KEQ7_9AGAR</name>
<evidence type="ECO:0000313" key="4">
    <source>
        <dbReference type="Proteomes" id="UP001163798"/>
    </source>
</evidence>
<feature type="region of interest" description="Disordered" evidence="1">
    <location>
        <begin position="307"/>
        <end position="351"/>
    </location>
</feature>
<feature type="compositionally biased region" description="Polar residues" evidence="1">
    <location>
        <begin position="314"/>
        <end position="334"/>
    </location>
</feature>
<feature type="transmembrane region" description="Helical" evidence="2">
    <location>
        <begin position="204"/>
        <end position="223"/>
    </location>
</feature>
<reference evidence="3" key="1">
    <citation type="submission" date="2022-08" db="EMBL/GenBank/DDBJ databases">
        <authorList>
            <consortium name="DOE Joint Genome Institute"/>
            <person name="Min B."/>
            <person name="Riley R."/>
            <person name="Sierra-Patev S."/>
            <person name="Naranjo-Ortiz M."/>
            <person name="Looney B."/>
            <person name="Konkel Z."/>
            <person name="Slot J.C."/>
            <person name="Sakamoto Y."/>
            <person name="Steenwyk J.L."/>
            <person name="Rokas A."/>
            <person name="Carro J."/>
            <person name="Camarero S."/>
            <person name="Ferreira P."/>
            <person name="Molpeceres G."/>
            <person name="Ruiz-Duenas F.J."/>
            <person name="Serrano A."/>
            <person name="Henrissat B."/>
            <person name="Drula E."/>
            <person name="Hughes K.W."/>
            <person name="Mata J.L."/>
            <person name="Ishikawa N.K."/>
            <person name="Vargas-Isla R."/>
            <person name="Ushijima S."/>
            <person name="Smith C.A."/>
            <person name="Ahrendt S."/>
            <person name="Andreopoulos W."/>
            <person name="He G."/>
            <person name="Labutti K."/>
            <person name="Lipzen A."/>
            <person name="Ng V."/>
            <person name="Sandor L."/>
            <person name="Barry K."/>
            <person name="Martinez A.T."/>
            <person name="Xiao Y."/>
            <person name="Gibbons J.G."/>
            <person name="Terashima K."/>
            <person name="Hibbett D.S."/>
            <person name="Grigoriev I.V."/>
        </authorList>
    </citation>
    <scope>NUCLEOTIDE SEQUENCE</scope>
    <source>
        <strain evidence="3">TFB10291</strain>
    </source>
</reference>
<proteinExistence type="predicted"/>
<dbReference type="Proteomes" id="UP001163798">
    <property type="component" value="Unassembled WGS sequence"/>
</dbReference>
<dbReference type="AlphaFoldDB" id="A0AA38KEQ7"/>
<evidence type="ECO:0000313" key="3">
    <source>
        <dbReference type="EMBL" id="KAJ3783086.1"/>
    </source>
</evidence>
<accession>A0AA38KEQ7</accession>
<dbReference type="EMBL" id="MU793437">
    <property type="protein sequence ID" value="KAJ3783086.1"/>
    <property type="molecule type" value="Genomic_DNA"/>
</dbReference>